<dbReference type="Proteomes" id="UP001226160">
    <property type="component" value="Unassembled WGS sequence"/>
</dbReference>
<dbReference type="Pfam" id="PF00144">
    <property type="entry name" value="Beta-lactamase"/>
    <property type="match status" value="1"/>
</dbReference>
<dbReference type="InterPro" id="IPR001466">
    <property type="entry name" value="Beta-lactam-related"/>
</dbReference>
<evidence type="ECO:0000313" key="3">
    <source>
        <dbReference type="EMBL" id="MDK4325661.1"/>
    </source>
</evidence>
<feature type="domain" description="Beta-lactamase-related" evidence="2">
    <location>
        <begin position="54"/>
        <end position="335"/>
    </location>
</feature>
<gene>
    <name evidence="3" type="ORF">QPX54_03905</name>
</gene>
<keyword evidence="3" id="KW-0378">Hydrolase</keyword>
<feature type="compositionally biased region" description="Low complexity" evidence="1">
    <location>
        <begin position="281"/>
        <end position="302"/>
    </location>
</feature>
<dbReference type="RefSeq" id="WP_284589534.1">
    <property type="nucleotide sequence ID" value="NZ_JASNVG010000004.1"/>
</dbReference>
<name>A0AAP4FAQ8_9CORY</name>
<dbReference type="Gene3D" id="3.40.710.10">
    <property type="entry name" value="DD-peptidase/beta-lactamase superfamily"/>
    <property type="match status" value="1"/>
</dbReference>
<dbReference type="InterPro" id="IPR012338">
    <property type="entry name" value="Beta-lactam/transpept-like"/>
</dbReference>
<protein>
    <submittedName>
        <fullName evidence="3">Serine hydrolase domain-containing protein</fullName>
        <ecNumber evidence="3">3.1.1.103</ecNumber>
    </submittedName>
</protein>
<sequence length="349" mass="36751">MKKSLVTALIAGAAVLAGAIMLGPQRIALANQATGDEQLATELAELSVPGHNQLAAMTIEDGVTNYAGWGADNETEVEIGSVTKMLTAELLRHEIDNGAVKLETTLGELIDELADPVASVTLEEAVNHTGGLPRLAGVGFTANLGFSVLGTNPYDGIGRDDVVAAANGIEELENRGEEQYSNLGFALLGWALAENADTTYEEMLHDVLLQPLGMHNTFVANEPLPDDEPAGLLNNGRHAQPWVTEGYAPAGMVRSTATDMARFAEYLLDKGLPDYGWARTASAQDSDNDNNASSNNSNNNNAGWHNGQTGGYSCMLVIAPETGRAAFVAGNTPRGVEQIGLQLAGEEVH</sequence>
<proteinExistence type="predicted"/>
<reference evidence="3" key="1">
    <citation type="submission" date="2023-05" db="EMBL/GenBank/DDBJ databases">
        <title>Metabolic capabilities are highly conserved among human nasal-associated Corynebacterium species in pangenomic analyses.</title>
        <authorList>
            <person name="Tran T.H."/>
            <person name="Roberts A.Q."/>
            <person name="Escapa I.F."/>
            <person name="Gao W."/>
            <person name="Conlan S."/>
            <person name="Kong H."/>
            <person name="Segre J.A."/>
            <person name="Kelly M.S."/>
            <person name="Lemon K.P."/>
        </authorList>
    </citation>
    <scope>NUCLEOTIDE SEQUENCE</scope>
    <source>
        <strain evidence="3">KPL2654</strain>
    </source>
</reference>
<evidence type="ECO:0000256" key="1">
    <source>
        <dbReference type="SAM" id="MobiDB-lite"/>
    </source>
</evidence>
<dbReference type="EC" id="3.1.1.103" evidence="3"/>
<dbReference type="PANTHER" id="PTHR46825">
    <property type="entry name" value="D-ALANYL-D-ALANINE-CARBOXYPEPTIDASE/ENDOPEPTIDASE AMPH"/>
    <property type="match status" value="1"/>
</dbReference>
<dbReference type="GO" id="GO:0016787">
    <property type="term" value="F:hydrolase activity"/>
    <property type="evidence" value="ECO:0007669"/>
    <property type="project" value="UniProtKB-KW"/>
</dbReference>
<dbReference type="PANTHER" id="PTHR46825:SF9">
    <property type="entry name" value="BETA-LACTAMASE-RELATED DOMAIN-CONTAINING PROTEIN"/>
    <property type="match status" value="1"/>
</dbReference>
<comment type="caution">
    <text evidence="3">The sequence shown here is derived from an EMBL/GenBank/DDBJ whole genome shotgun (WGS) entry which is preliminary data.</text>
</comment>
<dbReference type="AlphaFoldDB" id="A0AAP4FAQ8"/>
<dbReference type="SUPFAM" id="SSF56601">
    <property type="entry name" value="beta-lactamase/transpeptidase-like"/>
    <property type="match status" value="1"/>
</dbReference>
<accession>A0AAP4FAQ8</accession>
<dbReference type="InterPro" id="IPR050491">
    <property type="entry name" value="AmpC-like"/>
</dbReference>
<feature type="region of interest" description="Disordered" evidence="1">
    <location>
        <begin position="279"/>
        <end position="304"/>
    </location>
</feature>
<dbReference type="EMBL" id="JASNVP010000003">
    <property type="protein sequence ID" value="MDK4325661.1"/>
    <property type="molecule type" value="Genomic_DNA"/>
</dbReference>
<organism evidence="3 4">
    <name type="scientific">Corynebacterium propinquum</name>
    <dbReference type="NCBI Taxonomy" id="43769"/>
    <lineage>
        <taxon>Bacteria</taxon>
        <taxon>Bacillati</taxon>
        <taxon>Actinomycetota</taxon>
        <taxon>Actinomycetes</taxon>
        <taxon>Mycobacteriales</taxon>
        <taxon>Corynebacteriaceae</taxon>
        <taxon>Corynebacterium</taxon>
    </lineage>
</organism>
<evidence type="ECO:0000259" key="2">
    <source>
        <dbReference type="Pfam" id="PF00144"/>
    </source>
</evidence>
<evidence type="ECO:0000313" key="4">
    <source>
        <dbReference type="Proteomes" id="UP001226160"/>
    </source>
</evidence>